<proteinExistence type="predicted"/>
<dbReference type="EMBL" id="UHIP01000001">
    <property type="protein sequence ID" value="SUP21135.1"/>
    <property type="molecule type" value="Genomic_DNA"/>
</dbReference>
<dbReference type="CDD" id="cd03394">
    <property type="entry name" value="PAP2_like_5"/>
    <property type="match status" value="1"/>
</dbReference>
<reference evidence="2 3" key="1">
    <citation type="submission" date="2018-06" db="EMBL/GenBank/DDBJ databases">
        <authorList>
            <consortium name="Pathogen Informatics"/>
            <person name="Doyle S."/>
        </authorList>
    </citation>
    <scope>NUCLEOTIDE SEQUENCE [LARGE SCALE GENOMIC DNA]</scope>
    <source>
        <strain evidence="2 3">NCTC11327</strain>
    </source>
</reference>
<dbReference type="SMART" id="SM00014">
    <property type="entry name" value="acidPPc"/>
    <property type="match status" value="1"/>
</dbReference>
<dbReference type="SUPFAM" id="SSF48317">
    <property type="entry name" value="Acid phosphatase/Vanadium-dependent haloperoxidase"/>
    <property type="match status" value="1"/>
</dbReference>
<sequence>MEIINVYGNRINNLVAFLLLENSVVPLKSSPFLKKVLLSLVIGNMAHVSSAVASEQLEKTGDILQVAVPAVAGVISIGYGDFNGLGQLVEGAIWTSAATHLLKFTINEERPNGGDHSFPSGHTSSAAQGAAYLQFRYGWQYGLPAYIATGVVGYSRVESEYHYWRDVIAGAALATGIQYAITGMRMSVTNFVVVPTFSDDGVGLYASLNF</sequence>
<dbReference type="InterPro" id="IPR036938">
    <property type="entry name" value="PAP2/HPO_sf"/>
</dbReference>
<gene>
    <name evidence="2" type="ORF">NCTC11327_00600</name>
</gene>
<organism evidence="2 3">
    <name type="scientific">Vibrio fluvialis</name>
    <dbReference type="NCBI Taxonomy" id="676"/>
    <lineage>
        <taxon>Bacteria</taxon>
        <taxon>Pseudomonadati</taxon>
        <taxon>Pseudomonadota</taxon>
        <taxon>Gammaproteobacteria</taxon>
        <taxon>Vibrionales</taxon>
        <taxon>Vibrionaceae</taxon>
        <taxon>Vibrio</taxon>
    </lineage>
</organism>
<evidence type="ECO:0000313" key="2">
    <source>
        <dbReference type="EMBL" id="SUP21135.1"/>
    </source>
</evidence>
<feature type="domain" description="Phosphatidic acid phosphatase type 2/haloperoxidase" evidence="1">
    <location>
        <begin position="83"/>
        <end position="182"/>
    </location>
</feature>
<accession>A0AAX2LPB1</accession>
<evidence type="ECO:0000259" key="1">
    <source>
        <dbReference type="SMART" id="SM00014"/>
    </source>
</evidence>
<dbReference type="Proteomes" id="UP000254626">
    <property type="component" value="Unassembled WGS sequence"/>
</dbReference>
<evidence type="ECO:0000313" key="3">
    <source>
        <dbReference type="Proteomes" id="UP000254626"/>
    </source>
</evidence>
<protein>
    <submittedName>
        <fullName evidence="2">Phosphatidic acid phosphatase type 2/haloperoxidase</fullName>
    </submittedName>
</protein>
<dbReference type="AlphaFoldDB" id="A0AAX2LPB1"/>
<comment type="caution">
    <text evidence="2">The sequence shown here is derived from an EMBL/GenBank/DDBJ whole genome shotgun (WGS) entry which is preliminary data.</text>
</comment>
<dbReference type="InterPro" id="IPR000326">
    <property type="entry name" value="PAP2/HPO"/>
</dbReference>
<name>A0AAX2LPB1_VIBFL</name>
<dbReference type="Gene3D" id="1.20.144.10">
    <property type="entry name" value="Phosphatidic acid phosphatase type 2/haloperoxidase"/>
    <property type="match status" value="1"/>
</dbReference>
<dbReference type="Pfam" id="PF01569">
    <property type="entry name" value="PAP2"/>
    <property type="match status" value="1"/>
</dbReference>